<dbReference type="Pfam" id="PF01381">
    <property type="entry name" value="HTH_3"/>
    <property type="match status" value="1"/>
</dbReference>
<dbReference type="Proteomes" id="UP000464780">
    <property type="component" value="Chromosome"/>
</dbReference>
<evidence type="ECO:0000313" key="3">
    <source>
        <dbReference type="EMBL" id="QHV41710.1"/>
    </source>
</evidence>
<dbReference type="RefSeq" id="WP_162279639.1">
    <property type="nucleotide sequence ID" value="NZ_CP028009.1"/>
</dbReference>
<proteinExistence type="predicted"/>
<dbReference type="InterPro" id="IPR010982">
    <property type="entry name" value="Lambda_DNA-bd_dom_sf"/>
</dbReference>
<dbReference type="GO" id="GO:0003677">
    <property type="term" value="F:DNA binding"/>
    <property type="evidence" value="ECO:0007669"/>
    <property type="project" value="UniProtKB-KW"/>
</dbReference>
<evidence type="ECO:0000259" key="2">
    <source>
        <dbReference type="PROSITE" id="PS50943"/>
    </source>
</evidence>
<accession>A0AB73UBG9</accession>
<dbReference type="PANTHER" id="PTHR46558:SF4">
    <property type="entry name" value="DNA-BIDING PHAGE PROTEIN"/>
    <property type="match status" value="1"/>
</dbReference>
<gene>
    <name evidence="3" type="ORF">C1N66_00375</name>
</gene>
<protein>
    <submittedName>
        <fullName evidence="3">Helix-turn-helix transcriptional regulator</fullName>
    </submittedName>
</protein>
<dbReference type="SMART" id="SM00530">
    <property type="entry name" value="HTH_XRE"/>
    <property type="match status" value="1"/>
</dbReference>
<evidence type="ECO:0000313" key="4">
    <source>
        <dbReference type="Proteomes" id="UP000464780"/>
    </source>
</evidence>
<dbReference type="CDD" id="cd00093">
    <property type="entry name" value="HTH_XRE"/>
    <property type="match status" value="1"/>
</dbReference>
<keyword evidence="1" id="KW-0238">DNA-binding</keyword>
<dbReference type="PROSITE" id="PS50943">
    <property type="entry name" value="HTH_CROC1"/>
    <property type="match status" value="1"/>
</dbReference>
<evidence type="ECO:0000256" key="1">
    <source>
        <dbReference type="ARBA" id="ARBA00023125"/>
    </source>
</evidence>
<feature type="domain" description="HTH cro/C1-type" evidence="2">
    <location>
        <begin position="5"/>
        <end position="59"/>
    </location>
</feature>
<dbReference type="SUPFAM" id="SSF47413">
    <property type="entry name" value="lambda repressor-like DNA-binding domains"/>
    <property type="match status" value="1"/>
</dbReference>
<dbReference type="InterPro" id="IPR001387">
    <property type="entry name" value="Cro/C1-type_HTH"/>
</dbReference>
<organism evidence="3 4">
    <name type="scientific">Bacillus cereus</name>
    <dbReference type="NCBI Taxonomy" id="1396"/>
    <lineage>
        <taxon>Bacteria</taxon>
        <taxon>Bacillati</taxon>
        <taxon>Bacillota</taxon>
        <taxon>Bacilli</taxon>
        <taxon>Bacillales</taxon>
        <taxon>Bacillaceae</taxon>
        <taxon>Bacillus</taxon>
        <taxon>Bacillus cereus group</taxon>
    </lineage>
</organism>
<dbReference type="EMBL" id="CP028009">
    <property type="protein sequence ID" value="QHV41710.1"/>
    <property type="molecule type" value="Genomic_DNA"/>
</dbReference>
<dbReference type="Gene3D" id="1.10.260.40">
    <property type="entry name" value="lambda repressor-like DNA-binding domains"/>
    <property type="match status" value="1"/>
</dbReference>
<dbReference type="PANTHER" id="PTHR46558">
    <property type="entry name" value="TRACRIPTIONAL REGULATORY PROTEIN-RELATED-RELATED"/>
    <property type="match status" value="1"/>
</dbReference>
<dbReference type="AlphaFoldDB" id="A0AB73UBG9"/>
<name>A0AB73UBG9_BACCE</name>
<reference evidence="3 4" key="1">
    <citation type="submission" date="2018-03" db="EMBL/GenBank/DDBJ databases">
        <title>The complete genome of bacterial strain SGAir0260.</title>
        <authorList>
            <person name="Schuster S.C."/>
        </authorList>
    </citation>
    <scope>NUCLEOTIDE SEQUENCE [LARGE SCALE GENOMIC DNA]</scope>
    <source>
        <strain evidence="3 4">SGAir0260</strain>
    </source>
</reference>
<sequence>MENLIRILRKENKLSQEDLAKLCHILRQTINVIENNKYEPILEFAFKLAKSLGVTVEQLFIYKN</sequence>